<protein>
    <submittedName>
        <fullName evidence="2">RloB domain-containing protein</fullName>
    </submittedName>
</protein>
<dbReference type="OrthoDB" id="9796523at2"/>
<dbReference type="Pfam" id="PF13707">
    <property type="entry name" value="RloB"/>
    <property type="match status" value="1"/>
</dbReference>
<evidence type="ECO:0000313" key="2">
    <source>
        <dbReference type="EMBL" id="NDO67851.1"/>
    </source>
</evidence>
<evidence type="ECO:0000256" key="1">
    <source>
        <dbReference type="SAM" id="MobiDB-lite"/>
    </source>
</evidence>
<reference evidence="2 3" key="1">
    <citation type="submission" date="2019-07" db="EMBL/GenBank/DDBJ databases">
        <title>Draft genome sequences of 15 bacterial species constituting the stable defined intestinal microbiota of the GM15 gnotobiotic mouse model.</title>
        <authorList>
            <person name="Elie C."/>
            <person name="Mathieu A."/>
            <person name="Saliou A."/>
            <person name="Darnaud M."/>
            <person name="Leulier F."/>
            <person name="Tamellini A."/>
        </authorList>
    </citation>
    <scope>NUCLEOTIDE SEQUENCE [LARGE SCALE GENOMIC DNA]</scope>
    <source>
        <strain evidence="3">ASF 502</strain>
    </source>
</reference>
<gene>
    <name evidence="2" type="ORF">FMM80_03640</name>
</gene>
<name>A0A9X5CAJ7_9FIRM</name>
<dbReference type="AlphaFoldDB" id="A0A9X5CAJ7"/>
<proteinExistence type="predicted"/>
<sequence length="223" mass="26216">MSLKPPKKSDLKKSWMNPKPDRGIKIQPEYHLIVSEGTDTEPAYFEAIRDTINRQYRKRIQLVVAGEGDNTINLFWKARRRALDSANGYRHVWVVYDTDDFPAEHIDRVVDLCREQSTTDTEYHAVWSNQCVELWYLLHFSFMQSDIHRTEYWTKLNHHLAGIDAGIYEKNRRDMYRILRPFMDAAIANAKRLDMMNQGKPPSKSAPGTKIYELVEKLKPYLP</sequence>
<organism evidence="2 3">
    <name type="scientific">Schaedlerella arabinosiphila</name>
    <dbReference type="NCBI Taxonomy" id="2044587"/>
    <lineage>
        <taxon>Bacteria</taxon>
        <taxon>Bacillati</taxon>
        <taxon>Bacillota</taxon>
        <taxon>Clostridia</taxon>
        <taxon>Lachnospirales</taxon>
        <taxon>Lachnospiraceae</taxon>
        <taxon>Schaedlerella</taxon>
    </lineage>
</organism>
<dbReference type="RefSeq" id="WP_004069694.1">
    <property type="nucleotide sequence ID" value="NZ_VIRB01000028.1"/>
</dbReference>
<accession>A0A9X5CAJ7</accession>
<feature type="region of interest" description="Disordered" evidence="1">
    <location>
        <begin position="1"/>
        <end position="20"/>
    </location>
</feature>
<dbReference type="EMBL" id="VIRB01000028">
    <property type="protein sequence ID" value="NDO67851.1"/>
    <property type="molecule type" value="Genomic_DNA"/>
</dbReference>
<dbReference type="Proteomes" id="UP000474104">
    <property type="component" value="Unassembled WGS sequence"/>
</dbReference>
<feature type="compositionally biased region" description="Basic and acidic residues" evidence="1">
    <location>
        <begin position="7"/>
        <end position="20"/>
    </location>
</feature>
<comment type="caution">
    <text evidence="2">The sequence shown here is derived from an EMBL/GenBank/DDBJ whole genome shotgun (WGS) entry which is preliminary data.</text>
</comment>
<dbReference type="InterPro" id="IPR025591">
    <property type="entry name" value="RloB"/>
</dbReference>
<evidence type="ECO:0000313" key="3">
    <source>
        <dbReference type="Proteomes" id="UP000474104"/>
    </source>
</evidence>